<dbReference type="Proteomes" id="UP000007800">
    <property type="component" value="Unassembled WGS sequence"/>
</dbReference>
<feature type="compositionally biased region" description="Basic residues" evidence="2">
    <location>
        <begin position="1"/>
        <end position="14"/>
    </location>
</feature>
<dbReference type="RefSeq" id="XP_002786333.1">
    <property type="nucleotide sequence ID" value="XM_002786287.1"/>
</dbReference>
<dbReference type="AlphaFoldDB" id="C5KBK9"/>
<evidence type="ECO:0000256" key="1">
    <source>
        <dbReference type="SAM" id="Coils"/>
    </source>
</evidence>
<keyword evidence="1" id="KW-0175">Coiled coil</keyword>
<keyword evidence="4" id="KW-1185">Reference proteome</keyword>
<dbReference type="InParanoid" id="C5KBK9"/>
<sequence length="133" mass="15242">MGNKRGERRKRMNARQKEEHEATRAELQRLQGEISRDGKKLEDGIQAEQSTGTAVCVQVLELCDYTSKELEKTRCNLIQALNAHKSELQARQQAEDDAEVQKQAARVADERAMQLEERIQARDGEVFTFKLDL</sequence>
<feature type="region of interest" description="Disordered" evidence="2">
    <location>
        <begin position="1"/>
        <end position="37"/>
    </location>
</feature>
<name>C5KBK9_PERM5</name>
<dbReference type="GeneID" id="9048610"/>
<dbReference type="EMBL" id="GG671883">
    <property type="protein sequence ID" value="EER18129.1"/>
    <property type="molecule type" value="Genomic_DNA"/>
</dbReference>
<evidence type="ECO:0000313" key="3">
    <source>
        <dbReference type="EMBL" id="EER18129.1"/>
    </source>
</evidence>
<reference evidence="3 4" key="1">
    <citation type="submission" date="2008-07" db="EMBL/GenBank/DDBJ databases">
        <authorList>
            <person name="El-Sayed N."/>
            <person name="Caler E."/>
            <person name="Inman J."/>
            <person name="Amedeo P."/>
            <person name="Hass B."/>
            <person name="Wortman J."/>
        </authorList>
    </citation>
    <scope>NUCLEOTIDE SEQUENCE [LARGE SCALE GENOMIC DNA]</scope>
    <source>
        <strain evidence="4">ATCC 50983 / TXsc</strain>
    </source>
</reference>
<evidence type="ECO:0000256" key="2">
    <source>
        <dbReference type="SAM" id="MobiDB-lite"/>
    </source>
</evidence>
<protein>
    <submittedName>
        <fullName evidence="3">Uncharacterized protein</fullName>
    </submittedName>
</protein>
<organism evidence="4">
    <name type="scientific">Perkinsus marinus (strain ATCC 50983 / TXsc)</name>
    <dbReference type="NCBI Taxonomy" id="423536"/>
    <lineage>
        <taxon>Eukaryota</taxon>
        <taxon>Sar</taxon>
        <taxon>Alveolata</taxon>
        <taxon>Perkinsozoa</taxon>
        <taxon>Perkinsea</taxon>
        <taxon>Perkinsida</taxon>
        <taxon>Perkinsidae</taxon>
        <taxon>Perkinsus</taxon>
    </lineage>
</organism>
<feature type="compositionally biased region" description="Basic and acidic residues" evidence="2">
    <location>
        <begin position="15"/>
        <end position="27"/>
    </location>
</feature>
<evidence type="ECO:0000313" key="4">
    <source>
        <dbReference type="Proteomes" id="UP000007800"/>
    </source>
</evidence>
<gene>
    <name evidence="3" type="ORF">Pmar_PMAR009156</name>
</gene>
<proteinExistence type="predicted"/>
<accession>C5KBK9</accession>
<feature type="coiled-coil region" evidence="1">
    <location>
        <begin position="91"/>
        <end position="118"/>
    </location>
</feature>